<evidence type="ECO:0000256" key="1">
    <source>
        <dbReference type="SAM" id="MobiDB-lite"/>
    </source>
</evidence>
<protein>
    <submittedName>
        <fullName evidence="2">N-acetylmuramoyl-L-alanine amidase</fullName>
    </submittedName>
</protein>
<proteinExistence type="predicted"/>
<feature type="compositionally biased region" description="Low complexity" evidence="1">
    <location>
        <begin position="28"/>
        <end position="41"/>
    </location>
</feature>
<name>K1S4R9_9ZZZZ</name>
<sequence>MRNKFIRIMAGVLSAFMLLSQLTAVAEENTSENTSASAESAEQSKQTTPQIAEPKLTLSNELKATLINLGDFAAEKFGENFSKSWIPS</sequence>
<feature type="non-terminal residue" evidence="2">
    <location>
        <position position="88"/>
    </location>
</feature>
<evidence type="ECO:0000313" key="2">
    <source>
        <dbReference type="EMBL" id="EKC50444.1"/>
    </source>
</evidence>
<dbReference type="AlphaFoldDB" id="K1S4R9"/>
<accession>K1S4R9</accession>
<reference evidence="2" key="1">
    <citation type="journal article" date="2013" name="Environ. Microbiol.">
        <title>Microbiota from the distal guts of lean and obese adolescents exhibit partial functional redundancy besides clear differences in community structure.</title>
        <authorList>
            <person name="Ferrer M."/>
            <person name="Ruiz A."/>
            <person name="Lanza F."/>
            <person name="Haange S.B."/>
            <person name="Oberbach A."/>
            <person name="Till H."/>
            <person name="Bargiela R."/>
            <person name="Campoy C."/>
            <person name="Segura M.T."/>
            <person name="Richter M."/>
            <person name="von Bergen M."/>
            <person name="Seifert J."/>
            <person name="Suarez A."/>
        </authorList>
    </citation>
    <scope>NUCLEOTIDE SEQUENCE</scope>
</reference>
<organism evidence="2">
    <name type="scientific">human gut metagenome</name>
    <dbReference type="NCBI Taxonomy" id="408170"/>
    <lineage>
        <taxon>unclassified sequences</taxon>
        <taxon>metagenomes</taxon>
        <taxon>organismal metagenomes</taxon>
    </lineage>
</organism>
<feature type="region of interest" description="Disordered" evidence="1">
    <location>
        <begin position="28"/>
        <end position="54"/>
    </location>
</feature>
<comment type="caution">
    <text evidence="2">The sequence shown here is derived from an EMBL/GenBank/DDBJ whole genome shotgun (WGS) entry which is preliminary data.</text>
</comment>
<dbReference type="EMBL" id="AJWY01012255">
    <property type="protein sequence ID" value="EKC50444.1"/>
    <property type="molecule type" value="Genomic_DNA"/>
</dbReference>
<gene>
    <name evidence="2" type="ORF">LEA_17881</name>
</gene>